<evidence type="ECO:0000259" key="4">
    <source>
        <dbReference type="Pfam" id="PF00849"/>
    </source>
</evidence>
<dbReference type="PROSITE" id="PS01129">
    <property type="entry name" value="PSI_RLU"/>
    <property type="match status" value="1"/>
</dbReference>
<accession>A0A7I9VSZ8</accession>
<dbReference type="GO" id="GO:0140098">
    <property type="term" value="F:catalytic activity, acting on RNA"/>
    <property type="evidence" value="ECO:0007669"/>
    <property type="project" value="UniProtKB-ARBA"/>
</dbReference>
<comment type="caution">
    <text evidence="5">The sequence shown here is derived from an EMBL/GenBank/DDBJ whole genome shotgun (WGS) entry which is preliminary data.</text>
</comment>
<dbReference type="GO" id="GO:0000455">
    <property type="term" value="P:enzyme-directed rRNA pseudouridine synthesis"/>
    <property type="evidence" value="ECO:0007669"/>
    <property type="project" value="TreeGrafter"/>
</dbReference>
<dbReference type="GO" id="GO:0003723">
    <property type="term" value="F:RNA binding"/>
    <property type="evidence" value="ECO:0007669"/>
    <property type="project" value="UniProtKB-KW"/>
</dbReference>
<reference evidence="6" key="1">
    <citation type="journal article" date="2020" name="Appl. Environ. Microbiol.">
        <title>Diazotrophic Anaeromyxobacter Isolates from Soils.</title>
        <authorList>
            <person name="Masuda Y."/>
            <person name="Yamanaka H."/>
            <person name="Xu Z.X."/>
            <person name="Shiratori Y."/>
            <person name="Aono T."/>
            <person name="Amachi S."/>
            <person name="Senoo K."/>
            <person name="Itoh H."/>
        </authorList>
    </citation>
    <scope>NUCLEOTIDE SEQUENCE [LARGE SCALE GENOMIC DNA]</scope>
    <source>
        <strain evidence="6">R267</strain>
    </source>
</reference>
<comment type="similarity">
    <text evidence="1">Belongs to the pseudouridine synthase RluA family.</text>
</comment>
<keyword evidence="6" id="KW-1185">Reference proteome</keyword>
<dbReference type="SUPFAM" id="SSF55120">
    <property type="entry name" value="Pseudouridine synthase"/>
    <property type="match status" value="1"/>
</dbReference>
<dbReference type="PANTHER" id="PTHR21600">
    <property type="entry name" value="MITOCHONDRIAL RNA PSEUDOURIDINE SYNTHASE"/>
    <property type="match status" value="1"/>
</dbReference>
<gene>
    <name evidence="5" type="primary">rluD_3</name>
    <name evidence="5" type="ORF">AMYX_42760</name>
</gene>
<evidence type="ECO:0000256" key="3">
    <source>
        <dbReference type="PROSITE-ProRule" id="PRU00182"/>
    </source>
</evidence>
<evidence type="ECO:0000256" key="2">
    <source>
        <dbReference type="ARBA" id="ARBA00023235"/>
    </source>
</evidence>
<keyword evidence="3" id="KW-0694">RNA-binding</keyword>
<dbReference type="Gene3D" id="3.30.2350.10">
    <property type="entry name" value="Pseudouridine synthase"/>
    <property type="match status" value="1"/>
</dbReference>
<dbReference type="InterPro" id="IPR006224">
    <property type="entry name" value="PsdUridine_synth_RluA-like_CS"/>
</dbReference>
<dbReference type="Proteomes" id="UP000503640">
    <property type="component" value="Unassembled WGS sequence"/>
</dbReference>
<dbReference type="EMBL" id="BJTG01000016">
    <property type="protein sequence ID" value="GEJ59535.1"/>
    <property type="molecule type" value="Genomic_DNA"/>
</dbReference>
<dbReference type="InterPro" id="IPR050188">
    <property type="entry name" value="RluA_PseudoU_synthase"/>
</dbReference>
<evidence type="ECO:0000256" key="1">
    <source>
        <dbReference type="ARBA" id="ARBA00010876"/>
    </source>
</evidence>
<dbReference type="InterPro" id="IPR006145">
    <property type="entry name" value="PsdUridine_synth_RsuA/RluA"/>
</dbReference>
<evidence type="ECO:0000313" key="5">
    <source>
        <dbReference type="EMBL" id="GEJ59535.1"/>
    </source>
</evidence>
<proteinExistence type="inferred from homology"/>
<evidence type="ECO:0000313" key="6">
    <source>
        <dbReference type="Proteomes" id="UP000503640"/>
    </source>
</evidence>
<dbReference type="AlphaFoldDB" id="A0A7I9VSZ8"/>
<dbReference type="RefSeq" id="WP_176069121.1">
    <property type="nucleotide sequence ID" value="NZ_BJTG01000016.1"/>
</dbReference>
<dbReference type="PANTHER" id="PTHR21600:SF44">
    <property type="entry name" value="RIBOSOMAL LARGE SUBUNIT PSEUDOURIDINE SYNTHASE D"/>
    <property type="match status" value="1"/>
</dbReference>
<dbReference type="CDD" id="cd02869">
    <property type="entry name" value="PseudoU_synth_RluA_like"/>
    <property type="match status" value="1"/>
</dbReference>
<organism evidence="5 6">
    <name type="scientific">Anaeromyxobacter diazotrophicus</name>
    <dbReference type="NCBI Taxonomy" id="2590199"/>
    <lineage>
        <taxon>Bacteria</taxon>
        <taxon>Pseudomonadati</taxon>
        <taxon>Myxococcota</taxon>
        <taxon>Myxococcia</taxon>
        <taxon>Myxococcales</taxon>
        <taxon>Cystobacterineae</taxon>
        <taxon>Anaeromyxobacteraceae</taxon>
        <taxon>Anaeromyxobacter</taxon>
    </lineage>
</organism>
<keyword evidence="2" id="KW-0413">Isomerase</keyword>
<dbReference type="PROSITE" id="PS50889">
    <property type="entry name" value="S4"/>
    <property type="match status" value="1"/>
</dbReference>
<name>A0A7I9VSZ8_9BACT</name>
<dbReference type="Pfam" id="PF00849">
    <property type="entry name" value="PseudoU_synth_2"/>
    <property type="match status" value="1"/>
</dbReference>
<sequence length="309" mass="32316">MAHRELRLPLTAHGRLDRALADALGVGRAAVKQAFALGEVRVRGRRARASDPAEPGAPVALDLELSGGPIAPDLDLPLRVLAEGPDWLVADKPAGVATHPLREGETGTLASAVVARYPECAAASPDPRDGGALQRLDLETSGCVLFARAPAAWEVLRAQLAARTVEKVYLALAAGRVASGGVCSVPLAARTGRVVAVPDLERPPRSTGAPRPAETRFEVRRAFAQHTLLEVRIVTGVMHQIRAHLAYLGHPVAGDELYGGAAAALPGLGRHFLHAAVLGFERPEGGRVRVESPLPPELERVLGTLGAGG</sequence>
<dbReference type="GO" id="GO:0009982">
    <property type="term" value="F:pseudouridine synthase activity"/>
    <property type="evidence" value="ECO:0007669"/>
    <property type="project" value="InterPro"/>
</dbReference>
<feature type="domain" description="Pseudouridine synthase RsuA/RluA-like" evidence="4">
    <location>
        <begin position="87"/>
        <end position="246"/>
    </location>
</feature>
<dbReference type="InterPro" id="IPR020103">
    <property type="entry name" value="PsdUridine_synth_cat_dom_sf"/>
</dbReference>
<protein>
    <submittedName>
        <fullName evidence="5">Pseudouridine synthase</fullName>
    </submittedName>
</protein>